<dbReference type="EMBL" id="MU853367">
    <property type="protein sequence ID" value="KAK4107943.1"/>
    <property type="molecule type" value="Genomic_DNA"/>
</dbReference>
<name>A0AAN6QD25_9PEZI</name>
<evidence type="ECO:0000256" key="1">
    <source>
        <dbReference type="SAM" id="MobiDB-lite"/>
    </source>
</evidence>
<accession>A0AAN6QD25</accession>
<proteinExistence type="predicted"/>
<dbReference type="RefSeq" id="XP_064665513.1">
    <property type="nucleotide sequence ID" value="XM_064816234.1"/>
</dbReference>
<reference evidence="2" key="1">
    <citation type="journal article" date="2023" name="Mol. Phylogenet. Evol.">
        <title>Genome-scale phylogeny and comparative genomics of the fungal order Sordariales.</title>
        <authorList>
            <person name="Hensen N."/>
            <person name="Bonometti L."/>
            <person name="Westerberg I."/>
            <person name="Brannstrom I.O."/>
            <person name="Guillou S."/>
            <person name="Cros-Aarteil S."/>
            <person name="Calhoun S."/>
            <person name="Haridas S."/>
            <person name="Kuo A."/>
            <person name="Mondo S."/>
            <person name="Pangilinan J."/>
            <person name="Riley R."/>
            <person name="LaButti K."/>
            <person name="Andreopoulos B."/>
            <person name="Lipzen A."/>
            <person name="Chen C."/>
            <person name="Yan M."/>
            <person name="Daum C."/>
            <person name="Ng V."/>
            <person name="Clum A."/>
            <person name="Steindorff A."/>
            <person name="Ohm R.A."/>
            <person name="Martin F."/>
            <person name="Silar P."/>
            <person name="Natvig D.O."/>
            <person name="Lalanne C."/>
            <person name="Gautier V."/>
            <person name="Ament-Velasquez S.L."/>
            <person name="Kruys A."/>
            <person name="Hutchinson M.I."/>
            <person name="Powell A.J."/>
            <person name="Barry K."/>
            <person name="Miller A.N."/>
            <person name="Grigoriev I.V."/>
            <person name="Debuchy R."/>
            <person name="Gladieux P."/>
            <person name="Hiltunen Thoren M."/>
            <person name="Johannesson H."/>
        </authorList>
    </citation>
    <scope>NUCLEOTIDE SEQUENCE</scope>
    <source>
        <strain evidence="2">CBS 508.74</strain>
    </source>
</reference>
<feature type="region of interest" description="Disordered" evidence="1">
    <location>
        <begin position="88"/>
        <end position="109"/>
    </location>
</feature>
<feature type="region of interest" description="Disordered" evidence="1">
    <location>
        <begin position="1"/>
        <end position="32"/>
    </location>
</feature>
<organism evidence="2 3">
    <name type="scientific">Canariomyces notabilis</name>
    <dbReference type="NCBI Taxonomy" id="2074819"/>
    <lineage>
        <taxon>Eukaryota</taxon>
        <taxon>Fungi</taxon>
        <taxon>Dikarya</taxon>
        <taxon>Ascomycota</taxon>
        <taxon>Pezizomycotina</taxon>
        <taxon>Sordariomycetes</taxon>
        <taxon>Sordariomycetidae</taxon>
        <taxon>Sordariales</taxon>
        <taxon>Chaetomiaceae</taxon>
        <taxon>Canariomyces</taxon>
    </lineage>
</organism>
<reference evidence="2" key="2">
    <citation type="submission" date="2023-05" db="EMBL/GenBank/DDBJ databases">
        <authorList>
            <consortium name="Lawrence Berkeley National Laboratory"/>
            <person name="Steindorff A."/>
            <person name="Hensen N."/>
            <person name="Bonometti L."/>
            <person name="Westerberg I."/>
            <person name="Brannstrom I.O."/>
            <person name="Guillou S."/>
            <person name="Cros-Aarteil S."/>
            <person name="Calhoun S."/>
            <person name="Haridas S."/>
            <person name="Kuo A."/>
            <person name="Mondo S."/>
            <person name="Pangilinan J."/>
            <person name="Riley R."/>
            <person name="Labutti K."/>
            <person name="Andreopoulos B."/>
            <person name="Lipzen A."/>
            <person name="Chen C."/>
            <person name="Yanf M."/>
            <person name="Daum C."/>
            <person name="Ng V."/>
            <person name="Clum A."/>
            <person name="Ohm R."/>
            <person name="Martin F."/>
            <person name="Silar P."/>
            <person name="Natvig D."/>
            <person name="Lalanne C."/>
            <person name="Gautier V."/>
            <person name="Ament-Velasquez S.L."/>
            <person name="Kruys A."/>
            <person name="Hutchinson M.I."/>
            <person name="Powell A.J."/>
            <person name="Barry K."/>
            <person name="Miller A.N."/>
            <person name="Grigoriev I.V."/>
            <person name="Debuchy R."/>
            <person name="Gladieux P."/>
            <person name="Thoren M.H."/>
            <person name="Johannesson H."/>
        </authorList>
    </citation>
    <scope>NUCLEOTIDE SEQUENCE</scope>
    <source>
        <strain evidence="2">CBS 508.74</strain>
    </source>
</reference>
<dbReference type="GeneID" id="89940359"/>
<dbReference type="Proteomes" id="UP001302812">
    <property type="component" value="Unassembled WGS sequence"/>
</dbReference>
<keyword evidence="3" id="KW-1185">Reference proteome</keyword>
<evidence type="ECO:0000313" key="3">
    <source>
        <dbReference type="Proteomes" id="UP001302812"/>
    </source>
</evidence>
<protein>
    <submittedName>
        <fullName evidence="2">Uncharacterized protein</fullName>
    </submittedName>
</protein>
<gene>
    <name evidence="2" type="ORF">N656DRAFT_784707</name>
</gene>
<sequence length="166" mass="17991">MPRPAEVVQSLQAAHSNRHKPSHLPACRGRSPHAVPVRAKPLAVATSNGLSVADIHVKVTLHASSVYDRYYLLAHRDEPYRIVHIQSAPRQPNGKPVNHTGDVTTSGEASIDSGEARISMDPFGPAICPIIKFAEVMLNRNCKCPAGEEESRAQKSPSYIISVSQS</sequence>
<dbReference type="AlphaFoldDB" id="A0AAN6QD25"/>
<comment type="caution">
    <text evidence="2">The sequence shown here is derived from an EMBL/GenBank/DDBJ whole genome shotgun (WGS) entry which is preliminary data.</text>
</comment>
<evidence type="ECO:0000313" key="2">
    <source>
        <dbReference type="EMBL" id="KAK4107943.1"/>
    </source>
</evidence>